<dbReference type="OrthoDB" id="9765580at2"/>
<dbReference type="RefSeq" id="WP_052095440.1">
    <property type="nucleotide sequence ID" value="NZ_CALTZT010000037.1"/>
</dbReference>
<proteinExistence type="predicted"/>
<dbReference type="SUPFAM" id="SSF55729">
    <property type="entry name" value="Acyl-CoA N-acyltransferases (Nat)"/>
    <property type="match status" value="2"/>
</dbReference>
<dbReference type="Pfam" id="PF09924">
    <property type="entry name" value="LPG_synthase_C"/>
    <property type="match status" value="1"/>
</dbReference>
<dbReference type="EMBL" id="FUWL01000004">
    <property type="protein sequence ID" value="SJZ35636.1"/>
    <property type="molecule type" value="Genomic_DNA"/>
</dbReference>
<dbReference type="InterPro" id="IPR024320">
    <property type="entry name" value="LPG_synthase_C"/>
</dbReference>
<dbReference type="PANTHER" id="PTHR41373">
    <property type="entry name" value="DUF2156 DOMAIN-CONTAINING PROTEIN"/>
    <property type="match status" value="1"/>
</dbReference>
<protein>
    <recommendedName>
        <fullName evidence="1">Phosphatidylglycerol lysyltransferase C-terminal domain-containing protein</fullName>
    </recommendedName>
</protein>
<sequence length="301" mass="34391">MIIKFERVSLAHKDRIMAFTAESPYRNCDYSFANLYNWGGYYDTQVAFHKGMMIVRFLSSDGRPACLMPIGDGDFEGVLADLNADFKEMGYMLTFMAVTAEGVEALNESYCGNIHVLANENYTDYIYEREKLVTLSGKKLQSKRNHINRFKTTYPDYKYEEISAANVEDCIALEERWFCNSERTDDIKAERDMVVKALREHAEIGMLGGCIRVDGQVIAFSMGMPINKDTFGVHIEKADTAFDGAFTIINQEFAAHIPEQYTYVNREEDLGLEGLRKAKLSYRPAIMLEKQIILLRCEQGQ</sequence>
<evidence type="ECO:0000313" key="2">
    <source>
        <dbReference type="EMBL" id="SJZ35636.1"/>
    </source>
</evidence>
<dbReference type="Gene3D" id="3.40.630.30">
    <property type="match status" value="1"/>
</dbReference>
<dbReference type="PANTHER" id="PTHR41373:SF1">
    <property type="entry name" value="PHOSPHATIDYLGLYCEROL LYSYLTRANSFERASE C-TERMINAL DOMAIN-CONTAINING PROTEIN"/>
    <property type="match status" value="1"/>
</dbReference>
<dbReference type="Proteomes" id="UP000189956">
    <property type="component" value="Unassembled WGS sequence"/>
</dbReference>
<organism evidence="2 3">
    <name type="scientific">Porphyromonas cangingivalis</name>
    <dbReference type="NCBI Taxonomy" id="36874"/>
    <lineage>
        <taxon>Bacteria</taxon>
        <taxon>Pseudomonadati</taxon>
        <taxon>Bacteroidota</taxon>
        <taxon>Bacteroidia</taxon>
        <taxon>Bacteroidales</taxon>
        <taxon>Porphyromonadaceae</taxon>
        <taxon>Porphyromonas</taxon>
    </lineage>
</organism>
<dbReference type="AlphaFoldDB" id="A0A1T4JZI7"/>
<evidence type="ECO:0000259" key="1">
    <source>
        <dbReference type="Pfam" id="PF09924"/>
    </source>
</evidence>
<accession>A0A1T4JZI7</accession>
<feature type="domain" description="Phosphatidylglycerol lysyltransferase C-terminal" evidence="1">
    <location>
        <begin position="24"/>
        <end position="291"/>
    </location>
</feature>
<name>A0A1T4JZI7_PORCN</name>
<dbReference type="InterPro" id="IPR016732">
    <property type="entry name" value="UCP018688"/>
</dbReference>
<evidence type="ECO:0000313" key="3">
    <source>
        <dbReference type="Proteomes" id="UP000189956"/>
    </source>
</evidence>
<dbReference type="InterPro" id="IPR016181">
    <property type="entry name" value="Acyl_CoA_acyltransferase"/>
</dbReference>
<dbReference type="PIRSF" id="PIRSF018688">
    <property type="entry name" value="UCP018688"/>
    <property type="match status" value="1"/>
</dbReference>
<gene>
    <name evidence="2" type="ORF">SAMN02745205_00465</name>
</gene>
<reference evidence="2 3" key="1">
    <citation type="submission" date="2017-02" db="EMBL/GenBank/DDBJ databases">
        <authorList>
            <person name="Peterson S.W."/>
        </authorList>
    </citation>
    <scope>NUCLEOTIDE SEQUENCE [LARGE SCALE GENOMIC DNA]</scope>
    <source>
        <strain evidence="2 3">ATCC 700135</strain>
    </source>
</reference>